<organism evidence="2 3">
    <name type="scientific">Streptomyces platensis</name>
    <dbReference type="NCBI Taxonomy" id="58346"/>
    <lineage>
        <taxon>Bacteria</taxon>
        <taxon>Bacillati</taxon>
        <taxon>Actinomycetota</taxon>
        <taxon>Actinomycetes</taxon>
        <taxon>Kitasatosporales</taxon>
        <taxon>Streptomycetaceae</taxon>
        <taxon>Streptomyces</taxon>
    </lineage>
</organism>
<dbReference type="Proteomes" id="UP000194225">
    <property type="component" value="Unassembled WGS sequence"/>
</dbReference>
<protein>
    <recommendedName>
        <fullName evidence="1">H repeat-associated protein N-terminal domain-containing protein</fullName>
    </recommendedName>
</protein>
<gene>
    <name evidence="2" type="ORF">BG653_07068</name>
</gene>
<evidence type="ECO:0000259" key="1">
    <source>
        <dbReference type="Pfam" id="PF13808"/>
    </source>
</evidence>
<proteinExistence type="predicted"/>
<name>A0ABX3XLD6_STRPT</name>
<feature type="domain" description="H repeat-associated protein N-terminal" evidence="1">
    <location>
        <begin position="52"/>
        <end position="92"/>
    </location>
</feature>
<comment type="caution">
    <text evidence="2">The sequence shown here is derived from an EMBL/GenBank/DDBJ whole genome shotgun (WGS) entry which is preliminary data.</text>
</comment>
<keyword evidence="3" id="KW-1185">Reference proteome</keyword>
<sequence length="93" mass="10237">MVRQRNKETPTGNIRMKREPEVAYYRALFGQDSGVVGLHPEVPRSDLPPLLERLAQAPDPRDPRGIRHPLVTLLALTSCAVLAGARSLLAVSE</sequence>
<evidence type="ECO:0000313" key="3">
    <source>
        <dbReference type="Proteomes" id="UP000194225"/>
    </source>
</evidence>
<dbReference type="Pfam" id="PF13808">
    <property type="entry name" value="DDE_Tnp_1_assoc"/>
    <property type="match status" value="1"/>
</dbReference>
<dbReference type="EMBL" id="MIGA01000088">
    <property type="protein sequence ID" value="OSY35774.1"/>
    <property type="molecule type" value="Genomic_DNA"/>
</dbReference>
<reference evidence="2 3" key="1">
    <citation type="submission" date="2016-09" db="EMBL/GenBank/DDBJ databases">
        <title>Streptomyces platensis DSM40041, a candidate organism with high potential of specific P450 cytochromes.</title>
        <authorList>
            <person name="Grumaz C."/>
            <person name="Vainshtein Y."/>
            <person name="Kirstahler P."/>
            <person name="Sohn K."/>
        </authorList>
    </citation>
    <scope>NUCLEOTIDE SEQUENCE [LARGE SCALE GENOMIC DNA]</scope>
    <source>
        <strain evidence="2 3">DSM 40041</strain>
    </source>
</reference>
<dbReference type="InterPro" id="IPR032806">
    <property type="entry name" value="YbfD_N"/>
</dbReference>
<accession>A0ABX3XLD6</accession>
<evidence type="ECO:0000313" key="2">
    <source>
        <dbReference type="EMBL" id="OSY35774.1"/>
    </source>
</evidence>